<organism evidence="2 3">
    <name type="scientific">Azoarcus indigens</name>
    <dbReference type="NCBI Taxonomy" id="29545"/>
    <lineage>
        <taxon>Bacteria</taxon>
        <taxon>Pseudomonadati</taxon>
        <taxon>Pseudomonadota</taxon>
        <taxon>Betaproteobacteria</taxon>
        <taxon>Rhodocyclales</taxon>
        <taxon>Zoogloeaceae</taxon>
        <taxon>Azoarcus</taxon>
    </lineage>
</organism>
<feature type="region of interest" description="Disordered" evidence="1">
    <location>
        <begin position="1"/>
        <end position="29"/>
    </location>
</feature>
<name>A0A4R6E695_9RHOO</name>
<dbReference type="AlphaFoldDB" id="A0A4R6E695"/>
<evidence type="ECO:0000313" key="3">
    <source>
        <dbReference type="Proteomes" id="UP000295129"/>
    </source>
</evidence>
<dbReference type="Pfam" id="PF13557">
    <property type="entry name" value="Phenol_MetA_deg"/>
    <property type="match status" value="1"/>
</dbReference>
<dbReference type="Proteomes" id="UP000295129">
    <property type="component" value="Unassembled WGS sequence"/>
</dbReference>
<dbReference type="RefSeq" id="WP_133590020.1">
    <property type="nucleotide sequence ID" value="NZ_SNVV01000005.1"/>
</dbReference>
<dbReference type="InterPro" id="IPR025737">
    <property type="entry name" value="FApF"/>
</dbReference>
<comment type="caution">
    <text evidence="2">The sequence shown here is derived from an EMBL/GenBank/DDBJ whole genome shotgun (WGS) entry which is preliminary data.</text>
</comment>
<dbReference type="OrthoDB" id="191143at2"/>
<gene>
    <name evidence="2" type="ORF">C7389_10598</name>
</gene>
<keyword evidence="3" id="KW-1185">Reference proteome</keyword>
<dbReference type="EMBL" id="SNVV01000005">
    <property type="protein sequence ID" value="TDN53425.1"/>
    <property type="molecule type" value="Genomic_DNA"/>
</dbReference>
<protein>
    <submittedName>
        <fullName evidence="2">Uncharacterized protein</fullName>
    </submittedName>
</protein>
<proteinExistence type="predicted"/>
<evidence type="ECO:0000256" key="1">
    <source>
        <dbReference type="SAM" id="MobiDB-lite"/>
    </source>
</evidence>
<evidence type="ECO:0000313" key="2">
    <source>
        <dbReference type="EMBL" id="TDN53425.1"/>
    </source>
</evidence>
<sequence>MAIHSQGEVMPGARRTLEPGGGSPGRPAAGALGAAARAAGLAAGLAAASSGAWALEMDAGDDTALPEGTNLAVLYYQHVERDRLYVDGDKAPGRNKLDSDIGIARFVHYTKFAGMTINPQFLLPFGRMHLGGDLSGSASGVGDLILASVFWLVEKPESNTYFAITPYVYLPTGNYDKNDALNLGENRWKGTLQLGYITGLTDKLLLDLYADVTVFGNNNEYGPNSATLKQDPLYQVQGWLRYKLSDAWDVRAGYFHTWGGETKVDGVSSDDRVRTSKYQVGTAWFYEPKGQLIFTYGQDVAVENGFRERSRLNFRWLKLF</sequence>
<reference evidence="2 3" key="1">
    <citation type="submission" date="2019-03" db="EMBL/GenBank/DDBJ databases">
        <title>Genomic Encyclopedia of Type Strains, Phase IV (KMG-IV): sequencing the most valuable type-strain genomes for metagenomic binning, comparative biology and taxonomic classification.</title>
        <authorList>
            <person name="Goeker M."/>
        </authorList>
    </citation>
    <scope>NUCLEOTIDE SEQUENCE [LARGE SCALE GENOMIC DNA]</scope>
    <source>
        <strain evidence="2 3">DSM 12121</strain>
    </source>
</reference>
<accession>A0A4R6E695</accession>